<proteinExistence type="predicted"/>
<keyword evidence="2" id="KW-1185">Reference proteome</keyword>
<dbReference type="OrthoDB" id="1922322at2759"/>
<dbReference type="Pfam" id="PF14009">
    <property type="entry name" value="PADRE"/>
    <property type="match status" value="1"/>
</dbReference>
<dbReference type="Proteomes" id="UP000886520">
    <property type="component" value="Chromosome 17"/>
</dbReference>
<dbReference type="InterPro" id="IPR025322">
    <property type="entry name" value="PADRE_dom"/>
</dbReference>
<dbReference type="PANTHER" id="PTHR33052">
    <property type="entry name" value="DUF4228 DOMAIN PROTEIN-RELATED"/>
    <property type="match status" value="1"/>
</dbReference>
<dbReference type="AlphaFoldDB" id="A0A9D4ZAU9"/>
<name>A0A9D4ZAU9_ADICA</name>
<sequence length="193" mass="20870">MCVTRLRSGCGGVGGNGGGVTVVHTGTEQVVDVGDGATAAEVMLDHPNHFLVCGDSSALAPGKRLVALAAHQDLLPNHLYFLMPMHKLRGRLSAQDVGRLARLAHRLLKRPPWPRDHFLLPPSAFNGGAGVSAYPRLQQAAFSSKDHLPEPSLLSTFINRTPPPASLWRPTLQTIDETPHLRSWTFREGLLIA</sequence>
<dbReference type="EMBL" id="JABFUD020000017">
    <property type="protein sequence ID" value="KAI5067192.1"/>
    <property type="molecule type" value="Genomic_DNA"/>
</dbReference>
<evidence type="ECO:0000313" key="2">
    <source>
        <dbReference type="Proteomes" id="UP000886520"/>
    </source>
</evidence>
<reference evidence="1" key="1">
    <citation type="submission" date="2021-01" db="EMBL/GenBank/DDBJ databases">
        <title>Adiantum capillus-veneris genome.</title>
        <authorList>
            <person name="Fang Y."/>
            <person name="Liao Q."/>
        </authorList>
    </citation>
    <scope>NUCLEOTIDE SEQUENCE</scope>
    <source>
        <strain evidence="1">H3</strain>
        <tissue evidence="1">Leaf</tissue>
    </source>
</reference>
<accession>A0A9D4ZAU9</accession>
<gene>
    <name evidence="1" type="ORF">GOP47_0017720</name>
</gene>
<evidence type="ECO:0000313" key="1">
    <source>
        <dbReference type="EMBL" id="KAI5067192.1"/>
    </source>
</evidence>
<protein>
    <submittedName>
        <fullName evidence="1">Uncharacterized protein</fullName>
    </submittedName>
</protein>
<comment type="caution">
    <text evidence="1">The sequence shown here is derived from an EMBL/GenBank/DDBJ whole genome shotgun (WGS) entry which is preliminary data.</text>
</comment>
<organism evidence="1 2">
    <name type="scientific">Adiantum capillus-veneris</name>
    <name type="common">Maidenhair fern</name>
    <dbReference type="NCBI Taxonomy" id="13818"/>
    <lineage>
        <taxon>Eukaryota</taxon>
        <taxon>Viridiplantae</taxon>
        <taxon>Streptophyta</taxon>
        <taxon>Embryophyta</taxon>
        <taxon>Tracheophyta</taxon>
        <taxon>Polypodiopsida</taxon>
        <taxon>Polypodiidae</taxon>
        <taxon>Polypodiales</taxon>
        <taxon>Pteridineae</taxon>
        <taxon>Pteridaceae</taxon>
        <taxon>Vittarioideae</taxon>
        <taxon>Adiantum</taxon>
    </lineage>
</organism>